<feature type="transmembrane region" description="Helical" evidence="1">
    <location>
        <begin position="7"/>
        <end position="26"/>
    </location>
</feature>
<name>A0ABQ2H4R8_9PSED</name>
<dbReference type="EMBL" id="BMNW01000020">
    <property type="protein sequence ID" value="GGM30748.1"/>
    <property type="molecule type" value="Genomic_DNA"/>
</dbReference>
<dbReference type="RefSeq" id="WP_188868551.1">
    <property type="nucleotide sequence ID" value="NZ_BMNW01000020.1"/>
</dbReference>
<evidence type="ECO:0000313" key="2">
    <source>
        <dbReference type="EMBL" id="GGM30748.1"/>
    </source>
</evidence>
<organism evidence="2 3">
    <name type="scientific">Pseudomonas asuensis</name>
    <dbReference type="NCBI Taxonomy" id="1825787"/>
    <lineage>
        <taxon>Bacteria</taxon>
        <taxon>Pseudomonadati</taxon>
        <taxon>Pseudomonadota</taxon>
        <taxon>Gammaproteobacteria</taxon>
        <taxon>Pseudomonadales</taxon>
        <taxon>Pseudomonadaceae</taxon>
        <taxon>Pseudomonas</taxon>
    </lineage>
</organism>
<feature type="transmembrane region" description="Helical" evidence="1">
    <location>
        <begin position="121"/>
        <end position="140"/>
    </location>
</feature>
<keyword evidence="1" id="KW-0472">Membrane</keyword>
<reference evidence="3" key="1">
    <citation type="journal article" date="2019" name="Int. J. Syst. Evol. Microbiol.">
        <title>The Global Catalogue of Microorganisms (GCM) 10K type strain sequencing project: providing services to taxonomists for standard genome sequencing and annotation.</title>
        <authorList>
            <consortium name="The Broad Institute Genomics Platform"/>
            <consortium name="The Broad Institute Genome Sequencing Center for Infectious Disease"/>
            <person name="Wu L."/>
            <person name="Ma J."/>
        </authorList>
    </citation>
    <scope>NUCLEOTIDE SEQUENCE [LARGE SCALE GENOMIC DNA]</scope>
    <source>
        <strain evidence="3">JCM 13501</strain>
    </source>
</reference>
<keyword evidence="1" id="KW-1133">Transmembrane helix</keyword>
<sequence length="166" mass="19186">MDIDWRRVLFFLGAAGVSIWCGWHGQPLVHESDDARSMITDVFSILAGFLMTVLTLLIEPKPTAKIWREAASKKTTFVNRIIRYKWLFMLYLTVLGMVFAANLLDKSKDYTYALVWLERSYLTLTTLAFIISLTLPNQLMQLQVSRYNEMIDEKRKPDPEKNSGSN</sequence>
<keyword evidence="1" id="KW-0812">Transmembrane</keyword>
<evidence type="ECO:0000313" key="3">
    <source>
        <dbReference type="Proteomes" id="UP000616499"/>
    </source>
</evidence>
<feature type="transmembrane region" description="Helical" evidence="1">
    <location>
        <begin position="82"/>
        <end position="101"/>
    </location>
</feature>
<accession>A0ABQ2H4R8</accession>
<dbReference type="Proteomes" id="UP000616499">
    <property type="component" value="Unassembled WGS sequence"/>
</dbReference>
<proteinExistence type="predicted"/>
<protein>
    <submittedName>
        <fullName evidence="2">Uncharacterized protein</fullName>
    </submittedName>
</protein>
<comment type="caution">
    <text evidence="2">The sequence shown here is derived from an EMBL/GenBank/DDBJ whole genome shotgun (WGS) entry which is preliminary data.</text>
</comment>
<feature type="transmembrane region" description="Helical" evidence="1">
    <location>
        <begin position="38"/>
        <end position="58"/>
    </location>
</feature>
<gene>
    <name evidence="2" type="ORF">GCM10009425_46740</name>
</gene>
<keyword evidence="3" id="KW-1185">Reference proteome</keyword>
<evidence type="ECO:0000256" key="1">
    <source>
        <dbReference type="SAM" id="Phobius"/>
    </source>
</evidence>